<feature type="domain" description="HTH luxR-type" evidence="1">
    <location>
        <begin position="17"/>
        <end position="82"/>
    </location>
</feature>
<organism evidence="2 3">
    <name type="scientific">Novosphingobium aromaticivorans (strain ATCC 700278 / DSM 12444 / CCUG 56034 / CIP 105152 / NBRC 16084 / F199)</name>
    <dbReference type="NCBI Taxonomy" id="279238"/>
    <lineage>
        <taxon>Bacteria</taxon>
        <taxon>Pseudomonadati</taxon>
        <taxon>Pseudomonadota</taxon>
        <taxon>Alphaproteobacteria</taxon>
        <taxon>Sphingomonadales</taxon>
        <taxon>Sphingomonadaceae</taxon>
        <taxon>Novosphingobium</taxon>
    </lineage>
</organism>
<dbReference type="eggNOG" id="COG2197">
    <property type="taxonomic scope" value="Bacteria"/>
</dbReference>
<dbReference type="GO" id="GO:0003677">
    <property type="term" value="F:DNA binding"/>
    <property type="evidence" value="ECO:0007669"/>
    <property type="project" value="InterPro"/>
</dbReference>
<evidence type="ECO:0000313" key="2">
    <source>
        <dbReference type="EMBL" id="ABD24752.1"/>
    </source>
</evidence>
<proteinExistence type="predicted"/>
<protein>
    <submittedName>
        <fullName evidence="2">Transcriptional regulator, LuxR family</fullName>
    </submittedName>
</protein>
<dbReference type="GO" id="GO:0006355">
    <property type="term" value="P:regulation of DNA-templated transcription"/>
    <property type="evidence" value="ECO:0007669"/>
    <property type="project" value="InterPro"/>
</dbReference>
<gene>
    <name evidence="2" type="ordered locus">Saro_0304</name>
</gene>
<dbReference type="AlphaFoldDB" id="Q2GBM1"/>
<dbReference type="InterPro" id="IPR016032">
    <property type="entry name" value="Sig_transdc_resp-reg_C-effctor"/>
</dbReference>
<dbReference type="HOGENOM" id="CLU_986366_0_0_5"/>
<dbReference type="Proteomes" id="UP000009134">
    <property type="component" value="Chromosome"/>
</dbReference>
<dbReference type="InterPro" id="IPR000792">
    <property type="entry name" value="Tscrpt_reg_LuxR_C"/>
</dbReference>
<dbReference type="InterPro" id="IPR036388">
    <property type="entry name" value="WH-like_DNA-bd_sf"/>
</dbReference>
<dbReference type="Pfam" id="PF00196">
    <property type="entry name" value="GerE"/>
    <property type="match status" value="1"/>
</dbReference>
<accession>Q2GBM1</accession>
<dbReference type="SMART" id="SM00421">
    <property type="entry name" value="HTH_LUXR"/>
    <property type="match status" value="1"/>
</dbReference>
<name>Q2GBM1_NOVAD</name>
<reference evidence="3" key="1">
    <citation type="submission" date="2006-01" db="EMBL/GenBank/DDBJ databases">
        <title>Complete sequence of Novosphingobium aromaticivorans DSM 12444.</title>
        <authorList>
            <consortium name="US DOE Joint Genome Institute"/>
            <person name="Copeland A."/>
            <person name="Lucas S."/>
            <person name="Lapidus A."/>
            <person name="Barry K."/>
            <person name="Detter J.C."/>
            <person name="Glavina T."/>
            <person name="Hammon N."/>
            <person name="Israni S."/>
            <person name="Pitluck S."/>
            <person name="Chain P."/>
            <person name="Malfatti S."/>
            <person name="Shin M."/>
            <person name="Vergez L."/>
            <person name="Schmutz J."/>
            <person name="Larimer F."/>
            <person name="Land M."/>
            <person name="Kyrpides N."/>
            <person name="Ivanova N."/>
            <person name="Fredrickson J."/>
            <person name="Balkwill D."/>
            <person name="Romine M.F."/>
            <person name="Richardson P."/>
        </authorList>
    </citation>
    <scope>NUCLEOTIDE SEQUENCE [LARGE SCALE GENOMIC DNA]</scope>
    <source>
        <strain evidence="3">ATCC 700278 / DSM 12444 / CCUG 56034 / CIP 105152 / NBRC 16084 / F199</strain>
    </source>
</reference>
<evidence type="ECO:0000259" key="1">
    <source>
        <dbReference type="PROSITE" id="PS50043"/>
    </source>
</evidence>
<dbReference type="KEGG" id="nar:Saro_0304"/>
<sequence length="282" mass="29903">MRACCGDQRAMSATDHGLPAIAELTDKELEVLRLLTAGHTIKSIAALLDRSEASINERLRDARRKTGVGSSRELARLVAGQENWPRKTDLSTPAVSGDADGQPALAARHWPKGTIAMFTLLPLAAGLMLVSAASQQADGPQSSHAAAAIASPLVGKWSLDTSRIPADERPRSVMIAFSVSPDQQWSTQVDIVAPDGSKMTATSTARADGVAVPISGNIPIFDTASLRQPAPNTLVMTLGKSGTPVATRVYTVARDGNSMTETIVWADKTMPKMETTYFNRVG</sequence>
<dbReference type="SUPFAM" id="SSF46894">
    <property type="entry name" value="C-terminal effector domain of the bipartite response regulators"/>
    <property type="match status" value="1"/>
</dbReference>
<dbReference type="PROSITE" id="PS50043">
    <property type="entry name" value="HTH_LUXR_2"/>
    <property type="match status" value="1"/>
</dbReference>
<dbReference type="Gene3D" id="1.10.10.10">
    <property type="entry name" value="Winged helix-like DNA-binding domain superfamily/Winged helix DNA-binding domain"/>
    <property type="match status" value="1"/>
</dbReference>
<dbReference type="CDD" id="cd06170">
    <property type="entry name" value="LuxR_C_like"/>
    <property type="match status" value="1"/>
</dbReference>
<keyword evidence="3" id="KW-1185">Reference proteome</keyword>
<evidence type="ECO:0000313" key="3">
    <source>
        <dbReference type="Proteomes" id="UP000009134"/>
    </source>
</evidence>
<dbReference type="EMBL" id="CP000248">
    <property type="protein sequence ID" value="ABD24752.1"/>
    <property type="molecule type" value="Genomic_DNA"/>
</dbReference>